<feature type="compositionally biased region" description="Basic and acidic residues" evidence="13">
    <location>
        <begin position="128"/>
        <end position="142"/>
    </location>
</feature>
<keyword evidence="12" id="KW-0539">Nucleus</keyword>
<feature type="compositionally biased region" description="Basic and acidic residues" evidence="13">
    <location>
        <begin position="831"/>
        <end position="848"/>
    </location>
</feature>
<dbReference type="PANTHER" id="PTHR16171">
    <property type="entry name" value="DNA REPAIR PROTEIN COMPLEMENTING XP-G CELLS-RELATED"/>
    <property type="match status" value="1"/>
</dbReference>
<feature type="compositionally biased region" description="Basic and acidic residues" evidence="13">
    <location>
        <begin position="451"/>
        <end position="472"/>
    </location>
</feature>
<keyword evidence="4" id="KW-0808">Transferase</keyword>
<dbReference type="InterPro" id="IPR006086">
    <property type="entry name" value="XPG-I_dom"/>
</dbReference>
<dbReference type="InterPro" id="IPR001044">
    <property type="entry name" value="XPG/Rad2_eukaryotes"/>
</dbReference>
<feature type="region of interest" description="Disordered" evidence="13">
    <location>
        <begin position="630"/>
        <end position="650"/>
    </location>
</feature>
<dbReference type="GO" id="GO:0004520">
    <property type="term" value="F:DNA endonuclease activity"/>
    <property type="evidence" value="ECO:0007669"/>
    <property type="project" value="TreeGrafter"/>
</dbReference>
<dbReference type="InterPro" id="IPR006085">
    <property type="entry name" value="XPG_DNA_repair_N"/>
</dbReference>
<evidence type="ECO:0000256" key="12">
    <source>
        <dbReference type="ARBA" id="ARBA00023242"/>
    </source>
</evidence>
<reference evidence="16 17" key="1">
    <citation type="journal article" date="2021" name="bioRxiv">
        <title>The Gossypium anomalum genome as a resource for cotton improvement and evolutionary analysis of hybrid incompatibility.</title>
        <authorList>
            <person name="Grover C.E."/>
            <person name="Yuan D."/>
            <person name="Arick M.A."/>
            <person name="Miller E.R."/>
            <person name="Hu G."/>
            <person name="Peterson D.G."/>
            <person name="Wendel J.F."/>
            <person name="Udall J.A."/>
        </authorList>
    </citation>
    <scope>NUCLEOTIDE SEQUENCE [LARGE SCALE GENOMIC DNA]</scope>
    <source>
        <strain evidence="16">JFW-Udall</strain>
        <tissue evidence="16">Leaf</tissue>
    </source>
</reference>
<keyword evidence="10" id="KW-0460">Magnesium</keyword>
<dbReference type="InterPro" id="IPR029060">
    <property type="entry name" value="PIN-like_dom_sf"/>
</dbReference>
<keyword evidence="5" id="KW-0540">Nuclease</keyword>
<organism evidence="16 17">
    <name type="scientific">Gossypium anomalum</name>
    <dbReference type="NCBI Taxonomy" id="47600"/>
    <lineage>
        <taxon>Eukaryota</taxon>
        <taxon>Viridiplantae</taxon>
        <taxon>Streptophyta</taxon>
        <taxon>Embryophyta</taxon>
        <taxon>Tracheophyta</taxon>
        <taxon>Spermatophyta</taxon>
        <taxon>Magnoliopsida</taxon>
        <taxon>eudicotyledons</taxon>
        <taxon>Gunneridae</taxon>
        <taxon>Pentapetalae</taxon>
        <taxon>rosids</taxon>
        <taxon>malvids</taxon>
        <taxon>Malvales</taxon>
        <taxon>Malvaceae</taxon>
        <taxon>Malvoideae</taxon>
        <taxon>Gossypium</taxon>
    </lineage>
</organism>
<dbReference type="Gene3D" id="1.10.150.20">
    <property type="entry name" value="5' to 3' exonuclease, C-terminal subdomain"/>
    <property type="match status" value="1"/>
</dbReference>
<feature type="region of interest" description="Disordered" evidence="13">
    <location>
        <begin position="278"/>
        <end position="300"/>
    </location>
</feature>
<evidence type="ECO:0000256" key="4">
    <source>
        <dbReference type="ARBA" id="ARBA00022679"/>
    </source>
</evidence>
<dbReference type="SUPFAM" id="SSF47807">
    <property type="entry name" value="5' to 3' exonuclease, C-terminal subdomain"/>
    <property type="match status" value="1"/>
</dbReference>
<dbReference type="PROSITE" id="PS00841">
    <property type="entry name" value="XPG_1"/>
    <property type="match status" value="1"/>
</dbReference>
<evidence type="ECO:0000256" key="8">
    <source>
        <dbReference type="ARBA" id="ARBA00022763"/>
    </source>
</evidence>
<dbReference type="GO" id="GO:0005634">
    <property type="term" value="C:nucleus"/>
    <property type="evidence" value="ECO:0007669"/>
    <property type="project" value="UniProtKB-SubCell"/>
</dbReference>
<dbReference type="SMART" id="SM00279">
    <property type="entry name" value="HhH2"/>
    <property type="match status" value="1"/>
</dbReference>
<evidence type="ECO:0000256" key="10">
    <source>
        <dbReference type="ARBA" id="ARBA00022842"/>
    </source>
</evidence>
<feature type="compositionally biased region" description="Polar residues" evidence="13">
    <location>
        <begin position="585"/>
        <end position="598"/>
    </location>
</feature>
<dbReference type="GO" id="GO:0016788">
    <property type="term" value="F:hydrolase activity, acting on ester bonds"/>
    <property type="evidence" value="ECO:0007669"/>
    <property type="project" value="InterPro"/>
</dbReference>
<dbReference type="SMART" id="SM00485">
    <property type="entry name" value="XPGN"/>
    <property type="match status" value="1"/>
</dbReference>
<dbReference type="CDD" id="cd09868">
    <property type="entry name" value="PIN_XPG_RAD2"/>
    <property type="match status" value="2"/>
</dbReference>
<evidence type="ECO:0000256" key="3">
    <source>
        <dbReference type="ARBA" id="ARBA00005283"/>
    </source>
</evidence>
<evidence type="ECO:0000313" key="17">
    <source>
        <dbReference type="Proteomes" id="UP000701853"/>
    </source>
</evidence>
<evidence type="ECO:0000256" key="11">
    <source>
        <dbReference type="ARBA" id="ARBA00023204"/>
    </source>
</evidence>
<dbReference type="PRINTS" id="PR00066">
    <property type="entry name" value="XRODRMPGMNTG"/>
</dbReference>
<comment type="subcellular location">
    <subcellularLocation>
        <location evidence="2">Nucleus</location>
    </subcellularLocation>
</comment>
<keyword evidence="6" id="KW-0479">Metal-binding</keyword>
<sequence length="1738" mass="193880">MGVHGLWELLAPVGRRVSVETLAGKKLAIDASIWMVQFMKAMRDEKGEMIRNAHLLGFFRRICKLLYLKTKPVFVFDGATPILKRRTVIARRRQRENAQAKIRKTAEKLLLNQLKQMRLKELAKDLDNQRKMQKNNNKDKGKMVSSDNQSDTNFVGCNANVELTKEGDVKLKEKLEVPSIAKDGGHNEDEDEDEDEDEVIILVRAYYLCTYIYYLYGSIVFMVLCWINHFNGTITQVLVGEPDIDGNIDPDVLAALPQSMQRQLLKQTDAKGKKILLNDLNQSNKERSSTEHDAMKSTSYSQEKLDEMLAASLATQEDSNLANASTSVAAIPSEEDGDEDEEMILPAMHGNVDPAVLAALPPSLQLDLLGQMRERLMAENRQKYQKVKKAPEKFSELQIQSYLKTVAFRREIDEVQRAAAGQGVAGVQTSRIASEANREFIFSSSFTGDKEALTSARKERDEDKQQERHSDHPSGFLGSVKSSCKSNVAAESVPDESTSAPDEDVGTYLDETGRVRVSRVRGIGIRMTRDLQRNLDLMKEIEKERKNLNKGVNVQSVPDKSKVDASKSVSNGNQFVETSRDDNGESVNVNESNQQSAFETESCMEITFDDDGKTGYFDDDDDIFARLAAGDPVTLPSPEEKSLRKQALGSDSDFEWEEGVVEGKWDGVTPGVNAEHNLLNKESNITDDSEVEWEEEPSDAPKSSSGPVESGRMLSKGYWEEESDLQEAIRRSLTDVGVEKSNSFPSDVIESKNLGENLDEDFESLHEKGDTGASSFPGDAVNWQNKSCENLDRPQKPCTVNEPSISETFNSPERPSPVHNSDKNMTILSKFSERSDGSHSEQSRHNETAEFVATLEKEVDFPTGKHLDVSEEVDGLSTISDSWFKDNSRSFDAAHDKKTGSEDEPSNLVSDNKSSVEAEILDQDKKIDFEAKPSLQSVDTVDLSIPKMQSSANKVIFDLHIEQEQSGDITYENCVNKAEQHTDMSAIKGNDNEEIKFSKASLDEELLILDQECINMVDEQRKLERNAESVSSEMFAECQELLQMFGLPYIIAPMEAEAQCAYMELTNLVDGVVTDDSDVLLFGARSVYKNIFDDRKYVETYFMQDIEKELGLTREKLMRMALLLGSDYTEGVSGIGIVNAIEVVNAFPEEDGLHKFREWIESPDPTILGKLNVQEGSSAWKRGPKSTEKDVNSTKTSTGGSENNNGASSLDQNSFQADKNMQSTDFIDDIKQIFMDKHRNVSKNWHIPLSFPSEAVISAYSLPQVDKSTEPFTWGRPDLFVLRKLCWEKFGWGSQKSDELLLPVLREYEKRETQLRMEAFYTFNERFAKIRSMRIKKAVKGITGNQSSELIDDGMQRVSKSRKKRRVSPVQSGDDKSGEPSNKKEDIASQCQSKSTDKSVPKTSRKRQNSGKDVSFEMRTPEPQLQTSRRRKTNKQSAGNGRGRGGGEGRRRKGSSGFQQFETSSSGGDSGNDNQEVDGEKLDQPREVRRSMRTRNPVNYTVNDLEDEGGLSHNESSGEDAMEKEAGEDVKEKIQCEAREPSLDDIDGDYLETGGGFCMDERGTDDANQDVDLETEPTNDYLKMGGGFCMEGDIDQPDTSQDVNPFSETGSANDYLKMGGGFCMEESETTDNPDAGNYQDPVQATESSNCFAFTDKADDNIDSAEPSVNAEGSLLDKLQNGGKTPNEANDALNLNHQNAANKDDSKESASLRKTSDVGTTFISGLSAMPSLKRKRRRR</sequence>
<feature type="region of interest" description="Disordered" evidence="13">
    <location>
        <begin position="665"/>
        <end position="717"/>
    </location>
</feature>
<evidence type="ECO:0000259" key="14">
    <source>
        <dbReference type="SMART" id="SM00484"/>
    </source>
</evidence>
<feature type="region of interest" description="Disordered" evidence="13">
    <location>
        <begin position="1656"/>
        <end position="1738"/>
    </location>
</feature>
<feature type="compositionally biased region" description="Basic and acidic residues" evidence="13">
    <location>
        <begin position="1701"/>
        <end position="1715"/>
    </location>
</feature>
<evidence type="ECO:0000259" key="15">
    <source>
        <dbReference type="SMART" id="SM00485"/>
    </source>
</evidence>
<evidence type="ECO:0000256" key="1">
    <source>
        <dbReference type="ARBA" id="ARBA00001946"/>
    </source>
</evidence>
<feature type="domain" description="XPG-I" evidence="14">
    <location>
        <begin position="1043"/>
        <end position="1112"/>
    </location>
</feature>
<dbReference type="EMBL" id="JAHUZN010000007">
    <property type="protein sequence ID" value="KAG8489819.1"/>
    <property type="molecule type" value="Genomic_DNA"/>
</dbReference>
<dbReference type="InterPro" id="IPR025527">
    <property type="entry name" value="HUWE1/Rev1_UBM"/>
</dbReference>
<feature type="compositionally biased region" description="Polar residues" evidence="13">
    <location>
        <begin position="801"/>
        <end position="813"/>
    </location>
</feature>
<dbReference type="PRINTS" id="PR00853">
    <property type="entry name" value="XPGRADSUPER"/>
</dbReference>
<keyword evidence="11" id="KW-0234">DNA repair</keyword>
<evidence type="ECO:0000256" key="5">
    <source>
        <dbReference type="ARBA" id="ARBA00022722"/>
    </source>
</evidence>
<evidence type="ECO:0000256" key="2">
    <source>
        <dbReference type="ARBA" id="ARBA00004123"/>
    </source>
</evidence>
<feature type="compositionally biased region" description="Polar residues" evidence="13">
    <location>
        <begin position="1193"/>
        <end position="1212"/>
    </location>
</feature>
<feature type="domain" description="XPG N-terminal" evidence="15">
    <location>
        <begin position="1"/>
        <end position="98"/>
    </location>
</feature>
<dbReference type="GO" id="GO:0006289">
    <property type="term" value="P:nucleotide-excision repair"/>
    <property type="evidence" value="ECO:0007669"/>
    <property type="project" value="InterPro"/>
</dbReference>
<dbReference type="OrthoDB" id="31113at2759"/>
<feature type="compositionally biased region" description="Polar residues" evidence="13">
    <location>
        <begin position="1681"/>
        <end position="1700"/>
    </location>
</feature>
<keyword evidence="17" id="KW-1185">Reference proteome</keyword>
<feature type="compositionally biased region" description="Acidic residues" evidence="13">
    <location>
        <begin position="685"/>
        <end position="698"/>
    </location>
</feature>
<evidence type="ECO:0000256" key="6">
    <source>
        <dbReference type="ARBA" id="ARBA00022723"/>
    </source>
</evidence>
<evidence type="ECO:0000256" key="7">
    <source>
        <dbReference type="ARBA" id="ARBA00022759"/>
    </source>
</evidence>
<dbReference type="FunFam" id="3.40.50.1010:FF:000031">
    <property type="entry name" value="DNA repair protein UVH3"/>
    <property type="match status" value="1"/>
</dbReference>
<feature type="region of interest" description="Disordered" evidence="13">
    <location>
        <begin position="893"/>
        <end position="913"/>
    </location>
</feature>
<dbReference type="FunFam" id="1.10.150.20:FF:000050">
    <property type="entry name" value="DNA repair protein UVH3"/>
    <property type="match status" value="1"/>
</dbReference>
<feature type="compositionally biased region" description="Low complexity" evidence="13">
    <location>
        <begin position="1464"/>
        <end position="1474"/>
    </location>
</feature>
<dbReference type="InterPro" id="IPR006084">
    <property type="entry name" value="XPG/Rad2"/>
</dbReference>
<dbReference type="InterPro" id="IPR019974">
    <property type="entry name" value="XPG_CS"/>
</dbReference>
<feature type="region of interest" description="Disordered" evidence="13">
    <location>
        <begin position="766"/>
        <end position="848"/>
    </location>
</feature>
<dbReference type="GO" id="GO:0016740">
    <property type="term" value="F:transferase activity"/>
    <property type="evidence" value="ECO:0007669"/>
    <property type="project" value="UniProtKB-KW"/>
</dbReference>
<evidence type="ECO:0008006" key="18">
    <source>
        <dbReference type="Google" id="ProtNLM"/>
    </source>
</evidence>
<dbReference type="Gene3D" id="3.40.50.1010">
    <property type="entry name" value="5'-nuclease"/>
    <property type="match status" value="2"/>
</dbReference>
<dbReference type="Pfam" id="PF00867">
    <property type="entry name" value="XPG_I"/>
    <property type="match status" value="1"/>
</dbReference>
<dbReference type="FunFam" id="3.40.50.1010:FF:000029">
    <property type="entry name" value="DNA repair protein UVH3"/>
    <property type="match status" value="1"/>
</dbReference>
<keyword evidence="9" id="KW-0378">Hydrolase</keyword>
<feature type="region of interest" description="Disordered" evidence="13">
    <location>
        <begin position="451"/>
        <end position="507"/>
    </location>
</feature>
<keyword evidence="7" id="KW-0255">Endonuclease</keyword>
<evidence type="ECO:0000313" key="16">
    <source>
        <dbReference type="EMBL" id="KAG8489819.1"/>
    </source>
</evidence>
<dbReference type="Pfam" id="PF14377">
    <property type="entry name" value="UBM"/>
    <property type="match status" value="2"/>
</dbReference>
<dbReference type="CDD" id="cd09904">
    <property type="entry name" value="H3TH_XPG"/>
    <property type="match status" value="1"/>
</dbReference>
<feature type="region of interest" description="Disordered" evidence="13">
    <location>
        <begin position="549"/>
        <end position="598"/>
    </location>
</feature>
<dbReference type="InterPro" id="IPR036279">
    <property type="entry name" value="5-3_exonuclease_C_sf"/>
</dbReference>
<proteinExistence type="inferred from homology"/>
<feature type="region of interest" description="Disordered" evidence="13">
    <location>
        <begin position="128"/>
        <end position="148"/>
    </location>
</feature>
<feature type="compositionally biased region" description="Basic and acidic residues" evidence="13">
    <location>
        <begin position="1478"/>
        <end position="1490"/>
    </location>
</feature>
<dbReference type="Proteomes" id="UP000701853">
    <property type="component" value="Chromosome 7"/>
</dbReference>
<gene>
    <name evidence="16" type="ORF">CXB51_017863</name>
</gene>
<dbReference type="GO" id="GO:0046872">
    <property type="term" value="F:metal ion binding"/>
    <property type="evidence" value="ECO:0007669"/>
    <property type="project" value="UniProtKB-KW"/>
</dbReference>
<comment type="cofactor">
    <cofactor evidence="1">
        <name>Mg(2+)</name>
        <dbReference type="ChEBI" id="CHEBI:18420"/>
    </cofactor>
</comment>
<evidence type="ECO:0000256" key="13">
    <source>
        <dbReference type="SAM" id="MobiDB-lite"/>
    </source>
</evidence>
<dbReference type="PANTHER" id="PTHR16171:SF7">
    <property type="entry name" value="DNA REPAIR PROTEIN RAD2"/>
    <property type="match status" value="1"/>
</dbReference>
<dbReference type="Pfam" id="PF00752">
    <property type="entry name" value="XPG_N"/>
    <property type="match status" value="1"/>
</dbReference>
<feature type="region of interest" description="Disordered" evidence="13">
    <location>
        <begin position="1178"/>
        <end position="1212"/>
    </location>
</feature>
<comment type="similarity">
    <text evidence="3">Belongs to the XPG/RAD2 endonuclease family. XPG subfamily.</text>
</comment>
<dbReference type="SUPFAM" id="SSF88723">
    <property type="entry name" value="PIN domain-like"/>
    <property type="match status" value="1"/>
</dbReference>
<evidence type="ECO:0000256" key="9">
    <source>
        <dbReference type="ARBA" id="ARBA00022801"/>
    </source>
</evidence>
<accession>A0A8J6CZ26</accession>
<dbReference type="GO" id="GO:0003697">
    <property type="term" value="F:single-stranded DNA binding"/>
    <property type="evidence" value="ECO:0007669"/>
    <property type="project" value="InterPro"/>
</dbReference>
<dbReference type="Gene3D" id="6.10.250.1630">
    <property type="match status" value="1"/>
</dbReference>
<feature type="compositionally biased region" description="Basic and acidic residues" evidence="13">
    <location>
        <begin position="284"/>
        <end position="295"/>
    </location>
</feature>
<comment type="caution">
    <text evidence="16">The sequence shown here is derived from an EMBL/GenBank/DDBJ whole genome shotgun (WGS) entry which is preliminary data.</text>
</comment>
<keyword evidence="8" id="KW-0227">DNA damage</keyword>
<dbReference type="InterPro" id="IPR008918">
    <property type="entry name" value="HhH2"/>
</dbReference>
<dbReference type="SMART" id="SM00484">
    <property type="entry name" value="XPGI"/>
    <property type="match status" value="1"/>
</dbReference>
<protein>
    <recommendedName>
        <fullName evidence="18">DNA repair protein UVH3</fullName>
    </recommendedName>
</protein>
<dbReference type="PROSITE" id="PS00842">
    <property type="entry name" value="XPG_2"/>
    <property type="match status" value="1"/>
</dbReference>
<feature type="region of interest" description="Disordered" evidence="13">
    <location>
        <begin position="1350"/>
        <end position="1572"/>
    </location>
</feature>
<feature type="compositionally biased region" description="Basic and acidic residues" evidence="13">
    <location>
        <begin position="1521"/>
        <end position="1542"/>
    </location>
</feature>
<name>A0A8J6CZ26_9ROSI</name>
<feature type="compositionally biased region" description="Basic and acidic residues" evidence="13">
    <location>
        <begin position="1373"/>
        <end position="1387"/>
    </location>
</feature>